<dbReference type="AlphaFoldDB" id="A0AAD9DJ72"/>
<reference evidence="2" key="1">
    <citation type="submission" date="2023-06" db="EMBL/GenBank/DDBJ databases">
        <title>Survivors Of The Sea: Transcriptome response of Skeletonema marinoi to long-term dormancy.</title>
        <authorList>
            <person name="Pinder M.I.M."/>
            <person name="Kourtchenko O."/>
            <person name="Robertson E.K."/>
            <person name="Larsson T."/>
            <person name="Maumus F."/>
            <person name="Osuna-Cruz C.M."/>
            <person name="Vancaester E."/>
            <person name="Stenow R."/>
            <person name="Vandepoele K."/>
            <person name="Ploug H."/>
            <person name="Bruchert V."/>
            <person name="Godhe A."/>
            <person name="Topel M."/>
        </authorList>
    </citation>
    <scope>NUCLEOTIDE SEQUENCE</scope>
    <source>
        <strain evidence="2">R05AC</strain>
    </source>
</reference>
<dbReference type="EMBL" id="JATAAI010000001">
    <property type="protein sequence ID" value="KAK1749217.1"/>
    <property type="molecule type" value="Genomic_DNA"/>
</dbReference>
<comment type="caution">
    <text evidence="2">The sequence shown here is derived from an EMBL/GenBank/DDBJ whole genome shotgun (WGS) entry which is preliminary data.</text>
</comment>
<feature type="transmembrane region" description="Helical" evidence="1">
    <location>
        <begin position="21"/>
        <end position="41"/>
    </location>
</feature>
<evidence type="ECO:0000313" key="2">
    <source>
        <dbReference type="EMBL" id="KAK1749217.1"/>
    </source>
</evidence>
<gene>
    <name evidence="2" type="ORF">QTG54_001156</name>
</gene>
<keyword evidence="1" id="KW-0812">Transmembrane</keyword>
<organism evidence="2 3">
    <name type="scientific">Skeletonema marinoi</name>
    <dbReference type="NCBI Taxonomy" id="267567"/>
    <lineage>
        <taxon>Eukaryota</taxon>
        <taxon>Sar</taxon>
        <taxon>Stramenopiles</taxon>
        <taxon>Ochrophyta</taxon>
        <taxon>Bacillariophyta</taxon>
        <taxon>Coscinodiscophyceae</taxon>
        <taxon>Thalassiosirophycidae</taxon>
        <taxon>Thalassiosirales</taxon>
        <taxon>Skeletonemataceae</taxon>
        <taxon>Skeletonema</taxon>
        <taxon>Skeletonema marinoi-dohrnii complex</taxon>
    </lineage>
</organism>
<evidence type="ECO:0000313" key="3">
    <source>
        <dbReference type="Proteomes" id="UP001224775"/>
    </source>
</evidence>
<dbReference type="Proteomes" id="UP001224775">
    <property type="component" value="Unassembled WGS sequence"/>
</dbReference>
<keyword evidence="3" id="KW-1185">Reference proteome</keyword>
<proteinExistence type="predicted"/>
<sequence length="200" mass="22796">MSSIYADSSSVYWKNRQKRHNRLITCIAIAVLALVACFGVVHTTNKSKILSQRRSLEETNERHWIECEARVDSRKECTDICQSERNSIQRKTMHQSCIHGCQQSHVASTALGCRGKTDGKGRHRKHVTEEDVFQDVGVLAHEHCYKFQSVDPKPDVFATCRKYHRAGTKQGYRSGMAAMATVLEEEWESIKAERLANLDD</sequence>
<keyword evidence="1" id="KW-0472">Membrane</keyword>
<keyword evidence="1" id="KW-1133">Transmembrane helix</keyword>
<name>A0AAD9DJ72_9STRA</name>
<protein>
    <submittedName>
        <fullName evidence="2">Uncharacterized protein</fullName>
    </submittedName>
</protein>
<evidence type="ECO:0000256" key="1">
    <source>
        <dbReference type="SAM" id="Phobius"/>
    </source>
</evidence>
<accession>A0AAD9DJ72</accession>